<accession>A0AAW9Q3S1</accession>
<dbReference type="SUPFAM" id="SSF52540">
    <property type="entry name" value="P-loop containing nucleoside triphosphate hydrolases"/>
    <property type="match status" value="1"/>
</dbReference>
<evidence type="ECO:0000313" key="2">
    <source>
        <dbReference type="EMBL" id="MEE3718544.1"/>
    </source>
</evidence>
<evidence type="ECO:0000259" key="1">
    <source>
        <dbReference type="Pfam" id="PF13175"/>
    </source>
</evidence>
<dbReference type="InterPro" id="IPR027417">
    <property type="entry name" value="P-loop_NTPase"/>
</dbReference>
<name>A0AAW9Q3S1_9CYAN</name>
<dbReference type="EMBL" id="JAZBJZ010000082">
    <property type="protein sequence ID" value="MEE3718544.1"/>
    <property type="molecule type" value="Genomic_DNA"/>
</dbReference>
<reference evidence="2" key="1">
    <citation type="submission" date="2024-01" db="EMBL/GenBank/DDBJ databases">
        <title>Bank of Algae and Cyanobacteria of the Azores (BACA) strain genomes.</title>
        <authorList>
            <person name="Luz R."/>
            <person name="Cordeiro R."/>
            <person name="Fonseca A."/>
            <person name="Goncalves V."/>
        </authorList>
    </citation>
    <scope>NUCLEOTIDE SEQUENCE</scope>
    <source>
        <strain evidence="2">BACA0141</strain>
    </source>
</reference>
<dbReference type="RefSeq" id="WP_330484977.1">
    <property type="nucleotide sequence ID" value="NZ_JAZBJZ010000082.1"/>
</dbReference>
<dbReference type="AlphaFoldDB" id="A0AAW9Q3S1"/>
<dbReference type="Proteomes" id="UP001333818">
    <property type="component" value="Unassembled WGS sequence"/>
</dbReference>
<dbReference type="InterPro" id="IPR041685">
    <property type="entry name" value="AAA_GajA/Old/RecF-like"/>
</dbReference>
<dbReference type="Gene3D" id="3.40.50.300">
    <property type="entry name" value="P-loop containing nucleotide triphosphate hydrolases"/>
    <property type="match status" value="1"/>
</dbReference>
<sequence length="441" mass="51110">MHIQQVTVKNFRCFDDLIVNLNPDVNIFVGNNGSGKSAVLDAIAAAISPYLYEFQDIVDVRSRSKDIEETYLFQRDLQVKQEGNSSININRIELGHVNSDMSISYSVQYFKRSTDNNNIDLRLDRIDKSSIRRDINRYLQASSNINCFPIVAYYRGNRNLKDISDVNDFFNREFDIFDALKNSLDATANFAEFTNWFFAREFQELKEGKKRGDVNFELPELKQVRKAISIIVAPNARVYFSQTNSTKLMVEWETEIGEKIELSLSQLSSGYRNMLALVMDFSRRLAQANPEMENPLEAEAVLMIDELDLHLHPTWQQKIIPDLRKVFPNTQIIATTHSPEIVTTVERHQVKILEDYQIKECPSPTKGMKSSDIVRYVLGLENLRPDTEESRTLTALFNAIDRGNLEEAKQLREKLRDWEQFDPDMTRADMQIRRLERKITA</sequence>
<gene>
    <name evidence="2" type="ORF">V2H45_17530</name>
</gene>
<proteinExistence type="predicted"/>
<feature type="domain" description="Endonuclease GajA/Old nuclease/RecF-like AAA" evidence="1">
    <location>
        <begin position="1"/>
        <end position="342"/>
    </location>
</feature>
<comment type="caution">
    <text evidence="2">The sequence shown here is derived from an EMBL/GenBank/DDBJ whole genome shotgun (WGS) entry which is preliminary data.</text>
</comment>
<keyword evidence="3" id="KW-1185">Reference proteome</keyword>
<dbReference type="InterPro" id="IPR051396">
    <property type="entry name" value="Bact_Antivir_Def_Nuclease"/>
</dbReference>
<dbReference type="Pfam" id="PF13175">
    <property type="entry name" value="AAA_15"/>
    <property type="match status" value="1"/>
</dbReference>
<dbReference type="PANTHER" id="PTHR43581:SF2">
    <property type="entry name" value="EXCINUCLEASE ATPASE SUBUNIT"/>
    <property type="match status" value="1"/>
</dbReference>
<evidence type="ECO:0000313" key="3">
    <source>
        <dbReference type="Proteomes" id="UP001333818"/>
    </source>
</evidence>
<organism evidence="2 3">
    <name type="scientific">Tumidithrix elongata BACA0141</name>
    <dbReference type="NCBI Taxonomy" id="2716417"/>
    <lineage>
        <taxon>Bacteria</taxon>
        <taxon>Bacillati</taxon>
        <taxon>Cyanobacteriota</taxon>
        <taxon>Cyanophyceae</taxon>
        <taxon>Pseudanabaenales</taxon>
        <taxon>Pseudanabaenaceae</taxon>
        <taxon>Tumidithrix</taxon>
        <taxon>Tumidithrix elongata</taxon>
    </lineage>
</organism>
<dbReference type="PANTHER" id="PTHR43581">
    <property type="entry name" value="ATP/GTP PHOSPHATASE"/>
    <property type="match status" value="1"/>
</dbReference>
<protein>
    <submittedName>
        <fullName evidence="2">AAA family ATPase</fullName>
    </submittedName>
</protein>